<dbReference type="InterPro" id="IPR012312">
    <property type="entry name" value="Hemerythrin-like"/>
</dbReference>
<comment type="caution">
    <text evidence="2">The sequence shown here is derived from an EMBL/GenBank/DDBJ whole genome shotgun (WGS) entry which is preliminary data.</text>
</comment>
<dbReference type="AlphaFoldDB" id="A0A937W2K9"/>
<reference evidence="2" key="1">
    <citation type="submission" date="2019-03" db="EMBL/GenBank/DDBJ databases">
        <title>Lake Tanganyika Metagenome-Assembled Genomes (MAGs).</title>
        <authorList>
            <person name="Tran P."/>
        </authorList>
    </citation>
    <scope>NUCLEOTIDE SEQUENCE</scope>
    <source>
        <strain evidence="2">K_DeepCast_65m_m2_066</strain>
    </source>
</reference>
<accession>A0A937W2K9</accession>
<proteinExistence type="predicted"/>
<sequence length="197" mass="22362">MFMQAALPPFDHPIDAMYAIHEALRAEAAYAETLVRNLPVGDACEEFQQAFVRWAIALEYHAVTEDRYMTADVDRPVARTNEEEHQHLTVLLGDLQAFLPTLAAEGITARSRRHLLGKVVELRVAQDDHLEEEEERILPVLREYRSQAQQQEIAQHLLVDQASQNPGWVLAWLAPYITAEEHQRLTALTAQHATLPA</sequence>
<evidence type="ECO:0000259" key="1">
    <source>
        <dbReference type="Pfam" id="PF01814"/>
    </source>
</evidence>
<dbReference type="Proteomes" id="UP000712673">
    <property type="component" value="Unassembled WGS sequence"/>
</dbReference>
<dbReference type="CDD" id="cd12108">
    <property type="entry name" value="Hr-like"/>
    <property type="match status" value="1"/>
</dbReference>
<dbReference type="Gene3D" id="1.20.120.520">
    <property type="entry name" value="nmb1532 protein domain like"/>
    <property type="match status" value="1"/>
</dbReference>
<feature type="domain" description="Hemerythrin-like" evidence="1">
    <location>
        <begin position="12"/>
        <end position="141"/>
    </location>
</feature>
<dbReference type="Pfam" id="PF01814">
    <property type="entry name" value="Hemerythrin"/>
    <property type="match status" value="1"/>
</dbReference>
<gene>
    <name evidence="2" type="ORF">FJZ47_17085</name>
</gene>
<name>A0A937W2K9_UNCTE</name>
<evidence type="ECO:0000313" key="3">
    <source>
        <dbReference type="Proteomes" id="UP000712673"/>
    </source>
</evidence>
<evidence type="ECO:0000313" key="2">
    <source>
        <dbReference type="EMBL" id="MBM3225497.1"/>
    </source>
</evidence>
<organism evidence="2 3">
    <name type="scientific">Tectimicrobiota bacterium</name>
    <dbReference type="NCBI Taxonomy" id="2528274"/>
    <lineage>
        <taxon>Bacteria</taxon>
        <taxon>Pseudomonadati</taxon>
        <taxon>Nitrospinota/Tectimicrobiota group</taxon>
        <taxon>Candidatus Tectimicrobiota</taxon>
    </lineage>
</organism>
<protein>
    <submittedName>
        <fullName evidence="2">Hemerythrin domain-containing protein</fullName>
    </submittedName>
</protein>
<dbReference type="EMBL" id="VGLS01000594">
    <property type="protein sequence ID" value="MBM3225497.1"/>
    <property type="molecule type" value="Genomic_DNA"/>
</dbReference>